<proteinExistence type="predicted"/>
<evidence type="ECO:0000313" key="1">
    <source>
        <dbReference type="EMBL" id="KAJ7387928.1"/>
    </source>
</evidence>
<comment type="caution">
    <text evidence="1">The sequence shown here is derived from an EMBL/GenBank/DDBJ whole genome shotgun (WGS) entry which is preliminary data.</text>
</comment>
<dbReference type="AlphaFoldDB" id="A0A9X0D704"/>
<reference evidence="1" key="1">
    <citation type="submission" date="2023-01" db="EMBL/GenBank/DDBJ databases">
        <title>Genome assembly of the deep-sea coral Lophelia pertusa.</title>
        <authorList>
            <person name="Herrera S."/>
            <person name="Cordes E."/>
        </authorList>
    </citation>
    <scope>NUCLEOTIDE SEQUENCE</scope>
    <source>
        <strain evidence="1">USNM1676648</strain>
        <tissue evidence="1">Polyp</tissue>
    </source>
</reference>
<dbReference type="Proteomes" id="UP001163046">
    <property type="component" value="Unassembled WGS sequence"/>
</dbReference>
<evidence type="ECO:0000313" key="2">
    <source>
        <dbReference type="Proteomes" id="UP001163046"/>
    </source>
</evidence>
<gene>
    <name evidence="1" type="ORF">OS493_001280</name>
</gene>
<organism evidence="1 2">
    <name type="scientific">Desmophyllum pertusum</name>
    <dbReference type="NCBI Taxonomy" id="174260"/>
    <lineage>
        <taxon>Eukaryota</taxon>
        <taxon>Metazoa</taxon>
        <taxon>Cnidaria</taxon>
        <taxon>Anthozoa</taxon>
        <taxon>Hexacorallia</taxon>
        <taxon>Scleractinia</taxon>
        <taxon>Caryophylliina</taxon>
        <taxon>Caryophylliidae</taxon>
        <taxon>Desmophyllum</taxon>
    </lineage>
</organism>
<dbReference type="EMBL" id="MU825873">
    <property type="protein sequence ID" value="KAJ7387928.1"/>
    <property type="molecule type" value="Genomic_DNA"/>
</dbReference>
<keyword evidence="2" id="KW-1185">Reference proteome</keyword>
<accession>A0A9X0D704</accession>
<name>A0A9X0D704_9CNID</name>
<protein>
    <submittedName>
        <fullName evidence="1">Uncharacterized protein</fullName>
    </submittedName>
</protein>
<sequence>MQQQNPILERKSTRFADPSECISAIERGRFCREAEYLGLSFEIVQAAGNKVRRVDNESPKERIVRVNLRVRLCASSYVKTCDYLYLCLARALCSYLVSLAVPQLSEVLYCKSDKNTSGENSVKSVTSSVITNRSNFPSSLAKRAFQGLHDIFSRRAQLFTVRPVRFKVAV</sequence>